<evidence type="ECO:0000259" key="8">
    <source>
        <dbReference type="PROSITE" id="PS50850"/>
    </source>
</evidence>
<keyword evidence="3" id="KW-1003">Cell membrane</keyword>
<dbReference type="GO" id="GO:0005886">
    <property type="term" value="C:plasma membrane"/>
    <property type="evidence" value="ECO:0007669"/>
    <property type="project" value="UniProtKB-SubCell"/>
</dbReference>
<dbReference type="Proteomes" id="UP000054736">
    <property type="component" value="Unassembled WGS sequence"/>
</dbReference>
<dbReference type="PROSITE" id="PS50850">
    <property type="entry name" value="MFS"/>
    <property type="match status" value="1"/>
</dbReference>
<dbReference type="InterPro" id="IPR050171">
    <property type="entry name" value="MFS_Transporters"/>
</dbReference>
<organism evidence="9 10">
    <name type="scientific">Legionella drozanskii LLAP-1</name>
    <dbReference type="NCBI Taxonomy" id="1212489"/>
    <lineage>
        <taxon>Bacteria</taxon>
        <taxon>Pseudomonadati</taxon>
        <taxon>Pseudomonadota</taxon>
        <taxon>Gammaproteobacteria</taxon>
        <taxon>Legionellales</taxon>
        <taxon>Legionellaceae</taxon>
        <taxon>Legionella</taxon>
    </lineage>
</organism>
<feature type="domain" description="Major facilitator superfamily (MFS) profile" evidence="8">
    <location>
        <begin position="5"/>
        <end position="387"/>
    </location>
</feature>
<dbReference type="PATRIC" id="fig|1212489.4.peg.1896"/>
<feature type="transmembrane region" description="Helical" evidence="7">
    <location>
        <begin position="71"/>
        <end position="87"/>
    </location>
</feature>
<evidence type="ECO:0000256" key="4">
    <source>
        <dbReference type="ARBA" id="ARBA00022692"/>
    </source>
</evidence>
<feature type="transmembrane region" description="Helical" evidence="7">
    <location>
        <begin position="93"/>
        <end position="112"/>
    </location>
</feature>
<evidence type="ECO:0000313" key="9">
    <source>
        <dbReference type="EMBL" id="KTC88173.1"/>
    </source>
</evidence>
<feature type="transmembrane region" description="Helical" evidence="7">
    <location>
        <begin position="365"/>
        <end position="384"/>
    </location>
</feature>
<feature type="transmembrane region" description="Helical" evidence="7">
    <location>
        <begin position="201"/>
        <end position="220"/>
    </location>
</feature>
<dbReference type="GO" id="GO:0022857">
    <property type="term" value="F:transmembrane transporter activity"/>
    <property type="evidence" value="ECO:0007669"/>
    <property type="project" value="InterPro"/>
</dbReference>
<proteinExistence type="predicted"/>
<dbReference type="OrthoDB" id="5668893at2"/>
<name>A0A0W0SY45_9GAMM</name>
<feature type="transmembrane region" description="Helical" evidence="7">
    <location>
        <begin position="133"/>
        <end position="152"/>
    </location>
</feature>
<dbReference type="STRING" id="1212489.Ldro_1792"/>
<keyword evidence="10" id="KW-1185">Reference proteome</keyword>
<evidence type="ECO:0000256" key="7">
    <source>
        <dbReference type="SAM" id="Phobius"/>
    </source>
</evidence>
<feature type="transmembrane region" description="Helical" evidence="7">
    <location>
        <begin position="299"/>
        <end position="323"/>
    </location>
</feature>
<protein>
    <submittedName>
        <fullName evidence="9">Major facilitator superfamily (MFS) transporter</fullName>
    </submittedName>
</protein>
<keyword evidence="2" id="KW-0813">Transport</keyword>
<keyword evidence="4 7" id="KW-0812">Transmembrane</keyword>
<comment type="subcellular location">
    <subcellularLocation>
        <location evidence="1">Cell membrane</location>
        <topology evidence="1">Multi-pass membrane protein</topology>
    </subcellularLocation>
</comment>
<dbReference type="EMBL" id="LNXY01000020">
    <property type="protein sequence ID" value="KTC88173.1"/>
    <property type="molecule type" value="Genomic_DNA"/>
</dbReference>
<dbReference type="PANTHER" id="PTHR23517:SF2">
    <property type="entry name" value="MULTIDRUG RESISTANCE PROTEIN MDTH"/>
    <property type="match status" value="1"/>
</dbReference>
<feature type="transmembrane region" description="Helical" evidence="7">
    <location>
        <begin position="240"/>
        <end position="260"/>
    </location>
</feature>
<keyword evidence="6 7" id="KW-0472">Membrane</keyword>
<dbReference type="RefSeq" id="WP_058496054.1">
    <property type="nucleotide sequence ID" value="NZ_CAAAIU010000013.1"/>
</dbReference>
<evidence type="ECO:0000256" key="2">
    <source>
        <dbReference type="ARBA" id="ARBA00022448"/>
    </source>
</evidence>
<feature type="transmembrane region" description="Helical" evidence="7">
    <location>
        <begin position="272"/>
        <end position="293"/>
    </location>
</feature>
<accession>A0A0W0SY45</accession>
<evidence type="ECO:0000256" key="3">
    <source>
        <dbReference type="ARBA" id="ARBA00022475"/>
    </source>
</evidence>
<reference evidence="9 10" key="1">
    <citation type="submission" date="2015-11" db="EMBL/GenBank/DDBJ databases">
        <title>Genomic analysis of 38 Legionella species identifies large and diverse effector repertoires.</title>
        <authorList>
            <person name="Burstein D."/>
            <person name="Amaro F."/>
            <person name="Zusman T."/>
            <person name="Lifshitz Z."/>
            <person name="Cohen O."/>
            <person name="Gilbert J.A."/>
            <person name="Pupko T."/>
            <person name="Shuman H.A."/>
            <person name="Segal G."/>
        </authorList>
    </citation>
    <scope>NUCLEOTIDE SEQUENCE [LARGE SCALE GENOMIC DNA]</scope>
    <source>
        <strain evidence="9 10">ATCC 700990</strain>
    </source>
</reference>
<feature type="transmembrane region" description="Helical" evidence="7">
    <location>
        <begin position="158"/>
        <end position="180"/>
    </location>
</feature>
<gene>
    <name evidence="9" type="ORF">Ldro_1792</name>
</gene>
<evidence type="ECO:0000256" key="5">
    <source>
        <dbReference type="ARBA" id="ARBA00022989"/>
    </source>
</evidence>
<dbReference type="AlphaFoldDB" id="A0A0W0SY45"/>
<comment type="caution">
    <text evidence="9">The sequence shown here is derived from an EMBL/GenBank/DDBJ whole genome shotgun (WGS) entry which is preliminary data.</text>
</comment>
<evidence type="ECO:0000313" key="10">
    <source>
        <dbReference type="Proteomes" id="UP000054736"/>
    </source>
</evidence>
<sequence length="401" mass="44952">MISRNTALVVFGRLFTSYGYYLVIPFLMIYITKYLGMSAIDAGILLAILNLSRRGLGILAGYWSDKFGSRNMILVGLALEVLAYTTMSWVTNFWLLAIIIFLSGAGGCLYNISSRAILAKPKEGQNTAVTFGFFYITMHIGSLLGPLTYVWFSDKGILPLTFFFSAGVYGIFLLLSIIWLKPSPEDKNKPAIRLKDMFVVFSSRPFMIYCSLITGVWFILTQLYIVLPLYVLKMPNGEQLIAYLNAWNAILIIVFQYWCSRMISNLTLSTKFTMLAFGTLLMGIAWSLCMFPGEYMLYFAISLFTIGEILFIGVVDLLAITFAPAGKSGLYLGFSTCTWAIGGAFASVPGTVFYSFADNSQHLEWYWLSLLIMSFLVSIVVLISKIKLVDFLNKSPLLQVY</sequence>
<dbReference type="Pfam" id="PF07690">
    <property type="entry name" value="MFS_1"/>
    <property type="match status" value="1"/>
</dbReference>
<feature type="transmembrane region" description="Helical" evidence="7">
    <location>
        <begin position="34"/>
        <end position="51"/>
    </location>
</feature>
<dbReference type="InterPro" id="IPR011701">
    <property type="entry name" value="MFS"/>
</dbReference>
<dbReference type="InterPro" id="IPR020846">
    <property type="entry name" value="MFS_dom"/>
</dbReference>
<keyword evidence="5 7" id="KW-1133">Transmembrane helix</keyword>
<evidence type="ECO:0000256" key="6">
    <source>
        <dbReference type="ARBA" id="ARBA00023136"/>
    </source>
</evidence>
<feature type="transmembrane region" description="Helical" evidence="7">
    <location>
        <begin position="7"/>
        <end position="28"/>
    </location>
</feature>
<dbReference type="Gene3D" id="1.20.1250.20">
    <property type="entry name" value="MFS general substrate transporter like domains"/>
    <property type="match status" value="1"/>
</dbReference>
<dbReference type="PANTHER" id="PTHR23517">
    <property type="entry name" value="RESISTANCE PROTEIN MDTM, PUTATIVE-RELATED-RELATED"/>
    <property type="match status" value="1"/>
</dbReference>
<feature type="transmembrane region" description="Helical" evidence="7">
    <location>
        <begin position="330"/>
        <end position="353"/>
    </location>
</feature>
<dbReference type="SUPFAM" id="SSF103473">
    <property type="entry name" value="MFS general substrate transporter"/>
    <property type="match status" value="1"/>
</dbReference>
<dbReference type="InterPro" id="IPR036259">
    <property type="entry name" value="MFS_trans_sf"/>
</dbReference>
<evidence type="ECO:0000256" key="1">
    <source>
        <dbReference type="ARBA" id="ARBA00004651"/>
    </source>
</evidence>